<evidence type="ECO:0000256" key="1">
    <source>
        <dbReference type="SAM" id="MobiDB-lite"/>
    </source>
</evidence>
<name>A0ABR3EKK0_9AGAR</name>
<dbReference type="EMBL" id="JBAHYK010003570">
    <property type="protein sequence ID" value="KAL0563398.1"/>
    <property type="molecule type" value="Genomic_DNA"/>
</dbReference>
<evidence type="ECO:0000313" key="3">
    <source>
        <dbReference type="Proteomes" id="UP001465976"/>
    </source>
</evidence>
<keyword evidence="3" id="KW-1185">Reference proteome</keyword>
<proteinExistence type="predicted"/>
<dbReference type="Proteomes" id="UP001465976">
    <property type="component" value="Unassembled WGS sequence"/>
</dbReference>
<protein>
    <submittedName>
        <fullName evidence="2">Uncharacterized protein</fullName>
    </submittedName>
</protein>
<sequence length="212" mass="23440">PPRDDEAIDEVVKMPGDAEQEELQSAAVAEERNGESEVMVEEDHVVVQQEPNGLGNVLAEEERQPLPVLHCTIAQGISRFLDDQREVGSLTLTNLNINTGTPRSAANVYLSLLRYIKTKVFQGEGLPSTVPEHLLPFDIPIRVSDDITIMNQPTVDERWQDLEAYHYPWIKAAQGVGPGVHAQVWEALLEMVASEVLVRDVAGDNNPTKGML</sequence>
<feature type="non-terminal residue" evidence="2">
    <location>
        <position position="1"/>
    </location>
</feature>
<accession>A0ABR3EKK0</accession>
<reference evidence="2 3" key="1">
    <citation type="submission" date="2024-02" db="EMBL/GenBank/DDBJ databases">
        <title>A draft genome for the cacao thread blight pathogen Marasmius crinis-equi.</title>
        <authorList>
            <person name="Cohen S.P."/>
            <person name="Baruah I.K."/>
            <person name="Amoako-Attah I."/>
            <person name="Bukari Y."/>
            <person name="Meinhardt L.W."/>
            <person name="Bailey B.A."/>
        </authorList>
    </citation>
    <scope>NUCLEOTIDE SEQUENCE [LARGE SCALE GENOMIC DNA]</scope>
    <source>
        <strain evidence="2 3">GH-76</strain>
    </source>
</reference>
<feature type="region of interest" description="Disordered" evidence="1">
    <location>
        <begin position="1"/>
        <end position="28"/>
    </location>
</feature>
<evidence type="ECO:0000313" key="2">
    <source>
        <dbReference type="EMBL" id="KAL0563398.1"/>
    </source>
</evidence>
<comment type="caution">
    <text evidence="2">The sequence shown here is derived from an EMBL/GenBank/DDBJ whole genome shotgun (WGS) entry which is preliminary data.</text>
</comment>
<organism evidence="2 3">
    <name type="scientific">Marasmius crinis-equi</name>
    <dbReference type="NCBI Taxonomy" id="585013"/>
    <lineage>
        <taxon>Eukaryota</taxon>
        <taxon>Fungi</taxon>
        <taxon>Dikarya</taxon>
        <taxon>Basidiomycota</taxon>
        <taxon>Agaricomycotina</taxon>
        <taxon>Agaricomycetes</taxon>
        <taxon>Agaricomycetidae</taxon>
        <taxon>Agaricales</taxon>
        <taxon>Marasmiineae</taxon>
        <taxon>Marasmiaceae</taxon>
        <taxon>Marasmius</taxon>
    </lineage>
</organism>
<gene>
    <name evidence="2" type="ORF">V5O48_018669</name>
</gene>